<reference evidence="1" key="1">
    <citation type="submission" date="2018-05" db="EMBL/GenBank/DDBJ databases">
        <authorList>
            <person name="Lanie J.A."/>
            <person name="Ng W.-L."/>
            <person name="Kazmierczak K.M."/>
            <person name="Andrzejewski T.M."/>
            <person name="Davidsen T.M."/>
            <person name="Wayne K.J."/>
            <person name="Tettelin H."/>
            <person name="Glass J.I."/>
            <person name="Rusch D."/>
            <person name="Podicherti R."/>
            <person name="Tsui H.-C.T."/>
            <person name="Winkler M.E."/>
        </authorList>
    </citation>
    <scope>NUCLEOTIDE SEQUENCE</scope>
    <source>
        <strain evidence="1">KNB</strain>
    </source>
</reference>
<evidence type="ECO:0000313" key="1">
    <source>
        <dbReference type="EMBL" id="SPS05140.1"/>
    </source>
</evidence>
<protein>
    <submittedName>
        <fullName evidence="1">Uncharacterized protein</fullName>
    </submittedName>
</protein>
<organism evidence="1">
    <name type="scientific">Candidatus Nitrotoga fabula</name>
    <dbReference type="NCBI Taxonomy" id="2182327"/>
    <lineage>
        <taxon>Bacteria</taxon>
        <taxon>Pseudomonadati</taxon>
        <taxon>Pseudomonadota</taxon>
        <taxon>Betaproteobacteria</taxon>
        <taxon>Nitrosomonadales</taxon>
        <taxon>Gallionellaceae</taxon>
        <taxon>Candidatus Nitrotoga</taxon>
    </lineage>
</organism>
<sequence length="53" mass="6218">MNSTLFYSAQSVRYRTDMDFVYPGIPLNEVVMRLFYFSAQVAGDQEWRSCHCS</sequence>
<dbReference type="AlphaFoldDB" id="A0A2X0QTP3"/>
<proteinExistence type="predicted"/>
<accession>A0A2X0QTP3</accession>
<dbReference type="EMBL" id="LS423452">
    <property type="protein sequence ID" value="SPS05140.1"/>
    <property type="molecule type" value="Genomic_DNA"/>
</dbReference>
<gene>
    <name evidence="1" type="ORF">NITFAB_0729</name>
</gene>
<name>A0A2X0QTP3_9PROT</name>